<dbReference type="Proteomes" id="UP000814140">
    <property type="component" value="Unassembled WGS sequence"/>
</dbReference>
<reference evidence="1" key="1">
    <citation type="submission" date="2021-03" db="EMBL/GenBank/DDBJ databases">
        <authorList>
            <consortium name="DOE Joint Genome Institute"/>
            <person name="Ahrendt S."/>
            <person name="Looney B.P."/>
            <person name="Miyauchi S."/>
            <person name="Morin E."/>
            <person name="Drula E."/>
            <person name="Courty P.E."/>
            <person name="Chicoki N."/>
            <person name="Fauchery L."/>
            <person name="Kohler A."/>
            <person name="Kuo A."/>
            <person name="Labutti K."/>
            <person name="Pangilinan J."/>
            <person name="Lipzen A."/>
            <person name="Riley R."/>
            <person name="Andreopoulos W."/>
            <person name="He G."/>
            <person name="Johnson J."/>
            <person name="Barry K.W."/>
            <person name="Grigoriev I.V."/>
            <person name="Nagy L."/>
            <person name="Hibbett D."/>
            <person name="Henrissat B."/>
            <person name="Matheny P.B."/>
            <person name="Labbe J."/>
            <person name="Martin F."/>
        </authorList>
    </citation>
    <scope>NUCLEOTIDE SEQUENCE</scope>
    <source>
        <strain evidence="1">HHB10654</strain>
    </source>
</reference>
<evidence type="ECO:0000313" key="2">
    <source>
        <dbReference type="Proteomes" id="UP000814140"/>
    </source>
</evidence>
<organism evidence="1 2">
    <name type="scientific">Artomyces pyxidatus</name>
    <dbReference type="NCBI Taxonomy" id="48021"/>
    <lineage>
        <taxon>Eukaryota</taxon>
        <taxon>Fungi</taxon>
        <taxon>Dikarya</taxon>
        <taxon>Basidiomycota</taxon>
        <taxon>Agaricomycotina</taxon>
        <taxon>Agaricomycetes</taxon>
        <taxon>Russulales</taxon>
        <taxon>Auriscalpiaceae</taxon>
        <taxon>Artomyces</taxon>
    </lineage>
</organism>
<reference evidence="1" key="2">
    <citation type="journal article" date="2022" name="New Phytol.">
        <title>Evolutionary transition to the ectomycorrhizal habit in the genomes of a hyperdiverse lineage of mushroom-forming fungi.</title>
        <authorList>
            <person name="Looney B."/>
            <person name="Miyauchi S."/>
            <person name="Morin E."/>
            <person name="Drula E."/>
            <person name="Courty P.E."/>
            <person name="Kohler A."/>
            <person name="Kuo A."/>
            <person name="LaButti K."/>
            <person name="Pangilinan J."/>
            <person name="Lipzen A."/>
            <person name="Riley R."/>
            <person name="Andreopoulos W."/>
            <person name="He G."/>
            <person name="Johnson J."/>
            <person name="Nolan M."/>
            <person name="Tritt A."/>
            <person name="Barry K.W."/>
            <person name="Grigoriev I.V."/>
            <person name="Nagy L.G."/>
            <person name="Hibbett D."/>
            <person name="Henrissat B."/>
            <person name="Matheny P.B."/>
            <person name="Labbe J."/>
            <person name="Martin F.M."/>
        </authorList>
    </citation>
    <scope>NUCLEOTIDE SEQUENCE</scope>
    <source>
        <strain evidence="1">HHB10654</strain>
    </source>
</reference>
<accession>A0ACB8T3Q0</accession>
<comment type="caution">
    <text evidence="1">The sequence shown here is derived from an EMBL/GenBank/DDBJ whole genome shotgun (WGS) entry which is preliminary data.</text>
</comment>
<protein>
    <submittedName>
        <fullName evidence="1">Uncharacterized protein</fullName>
    </submittedName>
</protein>
<dbReference type="EMBL" id="MU277206">
    <property type="protein sequence ID" value="KAI0062760.1"/>
    <property type="molecule type" value="Genomic_DNA"/>
</dbReference>
<evidence type="ECO:0000313" key="1">
    <source>
        <dbReference type="EMBL" id="KAI0062760.1"/>
    </source>
</evidence>
<sequence length="1498" mass="169112">MEAIHPPEDSDAGRSLTFNRALDEYIEKLPKDKKQLKFIDLCRGSGAVSPQAINDLIQQEETKRTLSGPVKRLFKRVTRALEDYSDVIGQLVSAQPLPLAIIWGALKVVIESSARCRNMFDAMTDELRALADQLQRITDYEDLYGDSESMQRFLFRSYTNMIGFWHRVHQECTRVSTIRRAINPSASRELTAIVNDLKYDVDCIAQEASVCQAKLDSSEYAEAQKERKAAAEERALQSQWRDKQTAHNYLDLCDKIRSHLTPIQAHDANSKLHESNLQRHQGDTCNWLLEEPHYVNWMGSSESLLHILCLSGPVGYGKSMLSSFAIQDFEKRGIAVAYYFCQFSQPCDSAQELLRLLALQLFNVYFARKLPIDDDLCHHVLSSNSAEQMQNLICQLIVNLTPVYFFMDGLDEAQGNSHQHVSSVLHFLAHLSDDFDGSVRLWCTKRRQVRPVDCYENIIRPRPHLALEITDHTQADVVRYLTAKFDALETRFNADGDGDMCVKDRMMFLVARNYLMLRAEGNFLWARLMTQEFEGENRVSDVVELSQLVLGNPPKKMDDLFKTTFNRIKPDDRKIASKVIAIVAFARRHLRIEEIREVVLLLTTRGKKNANDGGLSKMALNTFLSKFTALIEFDKDLPESDSAGTCRLFHSSVLEFLVNNPTVLGEERSLHIAPYTIADACLQYLTRPVYSQLLQKRPQESDTHLWVDASGHSMDEHHFAQYAAKYWARHLEDVDPQEALRKRVAGFVTSPNFQTCMQIQTLWVEGKFYVYSVRGQPSLLRVLPDWFIRAPVASGKRTQVSKHWSDYRLLLHDWRQFLCCGTCRDCEAECEFVAFRGEVDRLWWASLGPAHFFAGFQSRYTSFRLAEEADAAPCKGDRFEALSITDGRIRIVHLRTWDHNAHTLEFVCEDWSSTDPSATPNLEKKQVIRTDEAAANWCTYARRSTPDALKLIARPTMFSEDGNFLRIGAQVFFLDADGEYRPFPTADTKNDAFTSYFEEFAGRGALVALGSRAHSAAQHLQDEYRSVEGFGMDFSRLEKLAGCQNVGDEECDDMSDVSSESDADDEAYESWSEGSTEDGEDLDSAFDEDEPDLVHSLSSDDESDSEPESGEKDSEDDASSEASEENDAADDDEDAKSDSSDDPPPLPPSAFMGFDPDSDDEEDVWAHEVDAHLDRSGSGAKRSGSDALDEPKMLFTVFDTRGGGPPKKLFQYMHPLSFMLYASPPSFHPHKPLVVWPLGAGDVLFADFVANTYFVRKLRPSAPHTRHISVKVHFSACGRYIHIASLEAQTDDCDDTKPKTHKASSQVHELPELRLYLLLSTYRLSSRKTTRSPPSLVHRVKVDLGGHATLTVSRLPFTFTWTTTDVFVTHNANRLTVYRVALFRDANTCAPAAPEQNVLVPKNRTFLPDTADSRDVHFVPSNDGTHACVILATEMTEAMVGDASGTRGMLSPPVGCFLRKEDLGGWIRSEDVPMPKGQGVGKLDRRREKFDPIEDCDG</sequence>
<keyword evidence="2" id="KW-1185">Reference proteome</keyword>
<gene>
    <name evidence="1" type="ORF">BV25DRAFT_1943480</name>
</gene>
<name>A0ACB8T3Q0_9AGAM</name>
<proteinExistence type="predicted"/>